<evidence type="ECO:0000256" key="8">
    <source>
        <dbReference type="ARBA" id="ARBA00022989"/>
    </source>
</evidence>
<keyword evidence="2" id="KW-0813">Transport</keyword>
<keyword evidence="10 12" id="KW-0472">Membrane</keyword>
<dbReference type="PANTHER" id="PTHR11537:SF252">
    <property type="entry name" value="POTASSIUM VOLTAGE-GATED CHANNEL PROTEIN SHAW"/>
    <property type="match status" value="1"/>
</dbReference>
<evidence type="ECO:0000256" key="10">
    <source>
        <dbReference type="ARBA" id="ARBA00023136"/>
    </source>
</evidence>
<keyword evidence="9" id="KW-0406">Ion transport</keyword>
<protein>
    <submittedName>
        <fullName evidence="15">Uncharacterized protein</fullName>
    </submittedName>
</protein>
<dbReference type="InterPro" id="IPR028325">
    <property type="entry name" value="VG_K_chnl"/>
</dbReference>
<feature type="transmembrane region" description="Helical" evidence="12">
    <location>
        <begin position="276"/>
        <end position="297"/>
    </location>
</feature>
<evidence type="ECO:0000256" key="3">
    <source>
        <dbReference type="ARBA" id="ARBA00022538"/>
    </source>
</evidence>
<dbReference type="Pfam" id="PF00520">
    <property type="entry name" value="Ion_trans"/>
    <property type="match status" value="1"/>
</dbReference>
<feature type="domain" description="Potassium channel tetramerisation-type BTB" evidence="14">
    <location>
        <begin position="31"/>
        <end position="72"/>
    </location>
</feature>
<evidence type="ECO:0000259" key="14">
    <source>
        <dbReference type="Pfam" id="PF02214"/>
    </source>
</evidence>
<feature type="transmembrane region" description="Helical" evidence="12">
    <location>
        <begin position="338"/>
        <end position="362"/>
    </location>
</feature>
<evidence type="ECO:0000256" key="6">
    <source>
        <dbReference type="ARBA" id="ARBA00022882"/>
    </source>
</evidence>
<dbReference type="InterPro" id="IPR003131">
    <property type="entry name" value="T1-type_BTB"/>
</dbReference>
<evidence type="ECO:0000256" key="2">
    <source>
        <dbReference type="ARBA" id="ARBA00022448"/>
    </source>
</evidence>
<dbReference type="Pfam" id="PF02214">
    <property type="entry name" value="BTB_2"/>
    <property type="match status" value="1"/>
</dbReference>
<dbReference type="Gene3D" id="3.30.710.10">
    <property type="entry name" value="Potassium Channel Kv1.1, Chain A"/>
    <property type="match status" value="1"/>
</dbReference>
<dbReference type="EMBL" id="JARBDR010000496">
    <property type="protein sequence ID" value="KAJ8311575.1"/>
    <property type="molecule type" value="Genomic_DNA"/>
</dbReference>
<dbReference type="PANTHER" id="PTHR11537">
    <property type="entry name" value="VOLTAGE-GATED POTASSIUM CHANNEL"/>
    <property type="match status" value="1"/>
</dbReference>
<keyword evidence="11" id="KW-0407">Ion channel</keyword>
<dbReference type="InterPro" id="IPR003974">
    <property type="entry name" value="K_chnl_volt-dep_Kv3"/>
</dbReference>
<evidence type="ECO:0000256" key="4">
    <source>
        <dbReference type="ARBA" id="ARBA00022692"/>
    </source>
</evidence>
<feature type="domain" description="Ion transport" evidence="13">
    <location>
        <begin position="173"/>
        <end position="364"/>
    </location>
</feature>
<accession>A0ABQ9F5N6</accession>
<evidence type="ECO:0000256" key="9">
    <source>
        <dbReference type="ARBA" id="ARBA00023065"/>
    </source>
</evidence>
<sequence>MKKCMVTHFGILENGLNQPTCARMWFIKCLIFQSILNYLRTGELHIPSYVCGPAAKSELEFWGVSDDVIERCCWTNYNSWNSTQQALNQLERDRKVSFYHSEDPNKVTGCWKKAQAQAWEILNRPNSSRMAKTHPSFGYNKTILDTTNKSVNNSTAENVTDTLIYRQVPVTHPVLNIINICCVCFFALEYLSRIIFAHQRFKYIRSLMGVIDFLALVPDCVQFIAYTIKPELEYDGTVEFIAILRIARVLRVFRLIRHVPGLWILIYTLKASIKELLLMTVFLIVGMLFFSSLMYYAEDREDFKSIPHGFWWALITMTTVGYGDMYPKTAWGYLIGSFTALMGLLMIGFSVPVLVSNFIMYYKHVEFALNQERIAKEKDKRKLEEISEQQKPLINQNKNDFFVNNNSTQETVLLSDMDKESPSKDT</sequence>
<keyword evidence="4 12" id="KW-0812">Transmembrane</keyword>
<dbReference type="InterPro" id="IPR027359">
    <property type="entry name" value="Volt_channel_dom_sf"/>
</dbReference>
<keyword evidence="16" id="KW-1185">Reference proteome</keyword>
<dbReference type="Proteomes" id="UP001217089">
    <property type="component" value="Unassembled WGS sequence"/>
</dbReference>
<dbReference type="InterPro" id="IPR005821">
    <property type="entry name" value="Ion_trans_dom"/>
</dbReference>
<evidence type="ECO:0000256" key="7">
    <source>
        <dbReference type="ARBA" id="ARBA00022958"/>
    </source>
</evidence>
<evidence type="ECO:0000259" key="13">
    <source>
        <dbReference type="Pfam" id="PF00520"/>
    </source>
</evidence>
<evidence type="ECO:0000313" key="16">
    <source>
        <dbReference type="Proteomes" id="UP001217089"/>
    </source>
</evidence>
<dbReference type="Gene3D" id="1.10.287.70">
    <property type="match status" value="1"/>
</dbReference>
<evidence type="ECO:0000256" key="11">
    <source>
        <dbReference type="ARBA" id="ARBA00023303"/>
    </source>
</evidence>
<dbReference type="Gene3D" id="1.20.120.350">
    <property type="entry name" value="Voltage-gated potassium channels. Chain C"/>
    <property type="match status" value="1"/>
</dbReference>
<gene>
    <name evidence="15" type="ORF">KUTeg_010930</name>
</gene>
<reference evidence="15 16" key="1">
    <citation type="submission" date="2022-12" db="EMBL/GenBank/DDBJ databases">
        <title>Chromosome-level genome of Tegillarca granosa.</title>
        <authorList>
            <person name="Kim J."/>
        </authorList>
    </citation>
    <scope>NUCLEOTIDE SEQUENCE [LARGE SCALE GENOMIC DNA]</scope>
    <source>
        <strain evidence="15">Teg-2019</strain>
        <tissue evidence="15">Adductor muscle</tissue>
    </source>
</reference>
<keyword evidence="6" id="KW-0851">Voltage-gated channel</keyword>
<evidence type="ECO:0000256" key="12">
    <source>
        <dbReference type="SAM" id="Phobius"/>
    </source>
</evidence>
<dbReference type="PRINTS" id="PR01498">
    <property type="entry name" value="SHAWCHANNEL"/>
</dbReference>
<dbReference type="SUPFAM" id="SSF81324">
    <property type="entry name" value="Voltage-gated potassium channels"/>
    <property type="match status" value="1"/>
</dbReference>
<comment type="subcellular location">
    <subcellularLocation>
        <location evidence="1">Membrane</location>
        <topology evidence="1">Multi-pass membrane protein</topology>
    </subcellularLocation>
</comment>
<evidence type="ECO:0000313" key="15">
    <source>
        <dbReference type="EMBL" id="KAJ8311575.1"/>
    </source>
</evidence>
<comment type="caution">
    <text evidence="15">The sequence shown here is derived from an EMBL/GenBank/DDBJ whole genome shotgun (WGS) entry which is preliminary data.</text>
</comment>
<keyword evidence="8 12" id="KW-1133">Transmembrane helix</keyword>
<dbReference type="PRINTS" id="PR01491">
    <property type="entry name" value="KVCHANNEL"/>
</dbReference>
<dbReference type="InterPro" id="IPR011333">
    <property type="entry name" value="SKP1/BTB/POZ_sf"/>
</dbReference>
<keyword evidence="7" id="KW-0630">Potassium</keyword>
<dbReference type="InterPro" id="IPR003968">
    <property type="entry name" value="K_chnl_volt-dep_Kv"/>
</dbReference>
<evidence type="ECO:0000256" key="1">
    <source>
        <dbReference type="ARBA" id="ARBA00004141"/>
    </source>
</evidence>
<feature type="transmembrane region" description="Helical" evidence="12">
    <location>
        <begin position="174"/>
        <end position="191"/>
    </location>
</feature>
<organism evidence="15 16">
    <name type="scientific">Tegillarca granosa</name>
    <name type="common">Malaysian cockle</name>
    <name type="synonym">Anadara granosa</name>
    <dbReference type="NCBI Taxonomy" id="220873"/>
    <lineage>
        <taxon>Eukaryota</taxon>
        <taxon>Metazoa</taxon>
        <taxon>Spiralia</taxon>
        <taxon>Lophotrochozoa</taxon>
        <taxon>Mollusca</taxon>
        <taxon>Bivalvia</taxon>
        <taxon>Autobranchia</taxon>
        <taxon>Pteriomorphia</taxon>
        <taxon>Arcoida</taxon>
        <taxon>Arcoidea</taxon>
        <taxon>Arcidae</taxon>
        <taxon>Tegillarca</taxon>
    </lineage>
</organism>
<keyword evidence="5" id="KW-0631">Potassium channel</keyword>
<keyword evidence="3" id="KW-0633">Potassium transport</keyword>
<dbReference type="PRINTS" id="PR00169">
    <property type="entry name" value="KCHANNEL"/>
</dbReference>
<evidence type="ECO:0000256" key="5">
    <source>
        <dbReference type="ARBA" id="ARBA00022826"/>
    </source>
</evidence>
<name>A0ABQ9F5N6_TEGGR</name>
<proteinExistence type="predicted"/>
<dbReference type="SUPFAM" id="SSF54695">
    <property type="entry name" value="POZ domain"/>
    <property type="match status" value="1"/>
</dbReference>